<dbReference type="AlphaFoldDB" id="A0AAN9ES11"/>
<evidence type="ECO:0000313" key="3">
    <source>
        <dbReference type="Proteomes" id="UP001372338"/>
    </source>
</evidence>
<dbReference type="EMBL" id="JAYWIO010000005">
    <property type="protein sequence ID" value="KAK7260055.1"/>
    <property type="molecule type" value="Genomic_DNA"/>
</dbReference>
<gene>
    <name evidence="2" type="ORF">RIF29_25791</name>
</gene>
<keyword evidence="3" id="KW-1185">Reference proteome</keyword>
<name>A0AAN9ES11_CROPI</name>
<organism evidence="2 3">
    <name type="scientific">Crotalaria pallida</name>
    <name type="common">Smooth rattlebox</name>
    <name type="synonym">Crotalaria striata</name>
    <dbReference type="NCBI Taxonomy" id="3830"/>
    <lineage>
        <taxon>Eukaryota</taxon>
        <taxon>Viridiplantae</taxon>
        <taxon>Streptophyta</taxon>
        <taxon>Embryophyta</taxon>
        <taxon>Tracheophyta</taxon>
        <taxon>Spermatophyta</taxon>
        <taxon>Magnoliopsida</taxon>
        <taxon>eudicotyledons</taxon>
        <taxon>Gunneridae</taxon>
        <taxon>Pentapetalae</taxon>
        <taxon>rosids</taxon>
        <taxon>fabids</taxon>
        <taxon>Fabales</taxon>
        <taxon>Fabaceae</taxon>
        <taxon>Papilionoideae</taxon>
        <taxon>50 kb inversion clade</taxon>
        <taxon>genistoids sensu lato</taxon>
        <taxon>core genistoids</taxon>
        <taxon>Crotalarieae</taxon>
        <taxon>Crotalaria</taxon>
    </lineage>
</organism>
<dbReference type="Proteomes" id="UP001372338">
    <property type="component" value="Unassembled WGS sequence"/>
</dbReference>
<evidence type="ECO:0000256" key="1">
    <source>
        <dbReference type="SAM" id="MobiDB-lite"/>
    </source>
</evidence>
<feature type="region of interest" description="Disordered" evidence="1">
    <location>
        <begin position="73"/>
        <end position="116"/>
    </location>
</feature>
<sequence>MSKKRGRPAKVTPSMSKQHGEHDRNTTESIPLDFETLDDIDFDALSPKQAEKVLTALDELRMKVSAKTLNTKGVKKQWVVKAKPSQQENQKQEEAKTQTDPDSSETVQNAETNTDTVITEVVDLTKETQKEADKRVVEEAEWTTVTRSKVHKATVIHRGETSKHPPDG</sequence>
<proteinExistence type="predicted"/>
<comment type="caution">
    <text evidence="2">The sequence shown here is derived from an EMBL/GenBank/DDBJ whole genome shotgun (WGS) entry which is preliminary data.</text>
</comment>
<evidence type="ECO:0000313" key="2">
    <source>
        <dbReference type="EMBL" id="KAK7260055.1"/>
    </source>
</evidence>
<feature type="compositionally biased region" description="Basic and acidic residues" evidence="1">
    <location>
        <begin position="90"/>
        <end position="99"/>
    </location>
</feature>
<feature type="compositionally biased region" description="Polar residues" evidence="1">
    <location>
        <begin position="100"/>
        <end position="116"/>
    </location>
</feature>
<reference evidence="2 3" key="1">
    <citation type="submission" date="2024-01" db="EMBL/GenBank/DDBJ databases">
        <title>The genomes of 5 underutilized Papilionoideae crops provide insights into root nodulation and disease resistanc.</title>
        <authorList>
            <person name="Yuan L."/>
        </authorList>
    </citation>
    <scope>NUCLEOTIDE SEQUENCE [LARGE SCALE GENOMIC DNA]</scope>
    <source>
        <strain evidence="2">ZHUSHIDOU_FW_LH</strain>
        <tissue evidence="2">Leaf</tissue>
    </source>
</reference>
<feature type="region of interest" description="Disordered" evidence="1">
    <location>
        <begin position="1"/>
        <end position="31"/>
    </location>
</feature>
<protein>
    <submittedName>
        <fullName evidence="2">Uncharacterized protein</fullName>
    </submittedName>
</protein>
<accession>A0AAN9ES11</accession>